<gene>
    <name evidence="14" type="primary">Adk</name>
</gene>
<dbReference type="PROSITE" id="PS00584">
    <property type="entry name" value="PFKB_KINASES_2"/>
    <property type="match status" value="1"/>
</dbReference>
<evidence type="ECO:0000256" key="1">
    <source>
        <dbReference type="ARBA" id="ARBA00004801"/>
    </source>
</evidence>
<comment type="catalytic activity">
    <reaction evidence="11">
        <text>adenosine + ATP = AMP + ADP + H(+)</text>
        <dbReference type="Rhea" id="RHEA:20824"/>
        <dbReference type="ChEBI" id="CHEBI:15378"/>
        <dbReference type="ChEBI" id="CHEBI:16335"/>
        <dbReference type="ChEBI" id="CHEBI:30616"/>
        <dbReference type="ChEBI" id="CHEBI:456215"/>
        <dbReference type="ChEBI" id="CHEBI:456216"/>
        <dbReference type="EC" id="2.7.1.20"/>
    </reaction>
</comment>
<dbReference type="GO" id="GO:0004001">
    <property type="term" value="F:adenosine kinase activity"/>
    <property type="evidence" value="ECO:0007669"/>
    <property type="project" value="UniProtKB-UniRule"/>
</dbReference>
<dbReference type="AlphaFoldDB" id="A0A6F9D6P5"/>
<dbReference type="UniPathway" id="UPA00588">
    <property type="reaction ID" value="UER00659"/>
</dbReference>
<organism evidence="14">
    <name type="scientific">Phallusia mammillata</name>
    <dbReference type="NCBI Taxonomy" id="59560"/>
    <lineage>
        <taxon>Eukaryota</taxon>
        <taxon>Metazoa</taxon>
        <taxon>Chordata</taxon>
        <taxon>Tunicata</taxon>
        <taxon>Ascidiacea</taxon>
        <taxon>Phlebobranchia</taxon>
        <taxon>Ascidiidae</taxon>
        <taxon>Phallusia</taxon>
    </lineage>
</organism>
<feature type="domain" description="Carbohydrate kinase PfkB" evidence="13">
    <location>
        <begin position="79"/>
        <end position="391"/>
    </location>
</feature>
<evidence type="ECO:0000259" key="13">
    <source>
        <dbReference type="Pfam" id="PF00294"/>
    </source>
</evidence>
<dbReference type="Gene3D" id="3.40.1190.20">
    <property type="match status" value="1"/>
</dbReference>
<comment type="cofactor">
    <cofactor evidence="11">
        <name>Mg(2+)</name>
        <dbReference type="ChEBI" id="CHEBI:18420"/>
    </cofactor>
    <text evidence="11">Binds 3 Mg(2+) ions per subunit.</text>
</comment>
<dbReference type="GO" id="GO:0005524">
    <property type="term" value="F:ATP binding"/>
    <property type="evidence" value="ECO:0007669"/>
    <property type="project" value="UniProtKB-UniRule"/>
</dbReference>
<reference evidence="14" key="1">
    <citation type="submission" date="2020-04" db="EMBL/GenBank/DDBJ databases">
        <authorList>
            <person name="Neveu A P."/>
        </authorList>
    </citation>
    <scope>NUCLEOTIDE SEQUENCE</scope>
    <source>
        <tissue evidence="14">Whole embryo</tissue>
    </source>
</reference>
<dbReference type="EC" id="2.7.1.20" evidence="3 11"/>
<comment type="subunit">
    <text evidence="11">Monomer.</text>
</comment>
<comment type="similarity">
    <text evidence="2 11">Belongs to the carbohydrate kinase PfkB family.</text>
</comment>
<dbReference type="GO" id="GO:0044209">
    <property type="term" value="P:AMP salvage"/>
    <property type="evidence" value="ECO:0007669"/>
    <property type="project" value="UniProtKB-UniRule"/>
</dbReference>
<evidence type="ECO:0000256" key="7">
    <source>
        <dbReference type="ARBA" id="ARBA00022777"/>
    </source>
</evidence>
<evidence type="ECO:0000256" key="6">
    <source>
        <dbReference type="ARBA" id="ARBA00022741"/>
    </source>
</evidence>
<proteinExistence type="evidence at transcript level"/>
<evidence type="ECO:0000256" key="11">
    <source>
        <dbReference type="RuleBase" id="RU368116"/>
    </source>
</evidence>
<evidence type="ECO:0000256" key="4">
    <source>
        <dbReference type="ARBA" id="ARBA00022679"/>
    </source>
</evidence>
<evidence type="ECO:0000256" key="2">
    <source>
        <dbReference type="ARBA" id="ARBA00010688"/>
    </source>
</evidence>
<comment type="function">
    <text evidence="11">ATP dependent phosphorylation of adenosine and other related nucleoside analogs to monophosphate derivatives.</text>
</comment>
<keyword evidence="6 11" id="KW-0547">Nucleotide-binding</keyword>
<protein>
    <recommendedName>
        <fullName evidence="3 11">Adenosine kinase</fullName>
        <shortName evidence="11">AK</shortName>
        <ecNumber evidence="3 11">2.7.1.20</ecNumber>
    </recommendedName>
    <alternativeName>
        <fullName evidence="11">Adenosine 5'-phosphotransferase</fullName>
    </alternativeName>
</protein>
<feature type="compositionally biased region" description="Low complexity" evidence="12">
    <location>
        <begin position="18"/>
        <end position="35"/>
    </location>
</feature>
<keyword evidence="9 11" id="KW-0460">Magnesium</keyword>
<dbReference type="PANTHER" id="PTHR45769">
    <property type="entry name" value="ADENOSINE KINASE"/>
    <property type="match status" value="1"/>
</dbReference>
<dbReference type="Gene3D" id="3.30.1110.10">
    <property type="match status" value="1"/>
</dbReference>
<name>A0A6F9D6P5_9ASCI</name>
<dbReference type="GO" id="GO:0005634">
    <property type="term" value="C:nucleus"/>
    <property type="evidence" value="ECO:0007669"/>
    <property type="project" value="UniProtKB-SubCell"/>
</dbReference>
<dbReference type="GO" id="GO:0006169">
    <property type="term" value="P:adenosine salvage"/>
    <property type="evidence" value="ECO:0007669"/>
    <property type="project" value="UniProtKB-ARBA"/>
</dbReference>
<keyword evidence="5 11" id="KW-0660">Purine salvage</keyword>
<evidence type="ECO:0000256" key="9">
    <source>
        <dbReference type="ARBA" id="ARBA00022842"/>
    </source>
</evidence>
<dbReference type="GO" id="GO:0006144">
    <property type="term" value="P:purine nucleobase metabolic process"/>
    <property type="evidence" value="ECO:0007669"/>
    <property type="project" value="TreeGrafter"/>
</dbReference>
<dbReference type="PRINTS" id="PR00989">
    <property type="entry name" value="ADENOKINASE"/>
</dbReference>
<evidence type="ECO:0000256" key="8">
    <source>
        <dbReference type="ARBA" id="ARBA00022840"/>
    </source>
</evidence>
<dbReference type="CDD" id="cd01168">
    <property type="entry name" value="adenosine_kinase"/>
    <property type="match status" value="1"/>
</dbReference>
<evidence type="ECO:0000313" key="14">
    <source>
        <dbReference type="EMBL" id="CAB3220190.1"/>
    </source>
</evidence>
<dbReference type="InterPro" id="IPR002173">
    <property type="entry name" value="Carboh/pur_kinase_PfkB_CS"/>
</dbReference>
<comment type="subcellular location">
    <subcellularLocation>
        <location evidence="11">Nucleus</location>
    </subcellularLocation>
</comment>
<dbReference type="FunFam" id="3.40.1190.20:FF:000006">
    <property type="entry name" value="Adenosine kinase 2"/>
    <property type="match status" value="1"/>
</dbReference>
<dbReference type="Pfam" id="PF00294">
    <property type="entry name" value="PfkB"/>
    <property type="match status" value="1"/>
</dbReference>
<dbReference type="InterPro" id="IPR011611">
    <property type="entry name" value="PfkB_dom"/>
</dbReference>
<dbReference type="InterPro" id="IPR029056">
    <property type="entry name" value="Ribokinase-like"/>
</dbReference>
<sequence>MGSIISSSEDETVERVGDNFSTSSGSSSSSGSDFLFGSDGDDSDDEFTANIVGVKIDYEGILFGMGNPLLDISAQVAKEYLEKYGLKENDAILAEDKHKPMYDEMVKTFPVEYLAGGATQNSIKVAQWILKKPQATTFVGAIGDDKFGEILKEKAEGVGVRTAYYKQNEEPTGLCAALLCGHHRSLCAYLAAANTFQYSHLEKPENWALIEQAKYYYIAGFFLTVSPESIQAVAKHASQNGKTFMMGLAAPFISQFFMEPLMKAMPYVDILCGNETEAAVFSQQQNFGTEDVTEIAKKIAALPKVNSNKPRIVVITQGDQATIVANGPNDVTRYPIIPLEKCKIVDTNGAGDAFVGGFLSQLVQNKPIEKCVACGHYAANVIIQRSGCTFPDECTFE</sequence>
<keyword evidence="7 11" id="KW-0418">Kinase</keyword>
<dbReference type="SUPFAM" id="SSF53613">
    <property type="entry name" value="Ribokinase-like"/>
    <property type="match status" value="1"/>
</dbReference>
<accession>A0A6F9D6P5</accession>
<feature type="active site" description="Proton acceptor" evidence="10">
    <location>
        <position position="352"/>
    </location>
</feature>
<keyword evidence="8 11" id="KW-0067">ATP-binding</keyword>
<evidence type="ECO:0000256" key="5">
    <source>
        <dbReference type="ARBA" id="ARBA00022726"/>
    </source>
</evidence>
<dbReference type="InterPro" id="IPR001805">
    <property type="entry name" value="Adenokinase"/>
</dbReference>
<dbReference type="PANTHER" id="PTHR45769:SF3">
    <property type="entry name" value="ADENOSINE KINASE"/>
    <property type="match status" value="1"/>
</dbReference>
<keyword evidence="4 11" id="KW-0808">Transferase</keyword>
<feature type="region of interest" description="Disordered" evidence="12">
    <location>
        <begin position="1"/>
        <end position="35"/>
    </location>
</feature>
<comment type="pathway">
    <text evidence="1 11">Purine metabolism; AMP biosynthesis via salvage pathway; AMP from adenosine: step 1/1.</text>
</comment>
<evidence type="ECO:0000256" key="3">
    <source>
        <dbReference type="ARBA" id="ARBA00012119"/>
    </source>
</evidence>
<evidence type="ECO:0000256" key="10">
    <source>
        <dbReference type="PIRSR" id="PIRSR601805-1"/>
    </source>
</evidence>
<dbReference type="GO" id="GO:0005829">
    <property type="term" value="C:cytosol"/>
    <property type="evidence" value="ECO:0007669"/>
    <property type="project" value="TreeGrafter"/>
</dbReference>
<dbReference type="FunFam" id="3.30.1110.10:FF:000001">
    <property type="entry name" value="Adenosine kinase a"/>
    <property type="match status" value="1"/>
</dbReference>
<keyword evidence="11" id="KW-0539">Nucleus</keyword>
<dbReference type="EMBL" id="LR782753">
    <property type="protein sequence ID" value="CAB3220190.1"/>
    <property type="molecule type" value="mRNA"/>
</dbReference>
<evidence type="ECO:0000256" key="12">
    <source>
        <dbReference type="SAM" id="MobiDB-lite"/>
    </source>
</evidence>